<sequence>MPDKPETKETPLVAGTPGAEVAQLAAQIAGEADPIIVEGKDSVSSQDQPPPGDEEPKDKGAPASKGEEEVKGDGEEDPEDGEKKDDEEEDPLKDLAADPDGALKALLEHPTLGPFLNRWMDKASGAKVITALEEQRPITEAETKQAEAERVEAAHFQGMTQEEISAEIAGDEKAATAYA</sequence>
<reference evidence="2" key="1">
    <citation type="journal article" date="2015" name="Nature">
        <title>Complex archaea that bridge the gap between prokaryotes and eukaryotes.</title>
        <authorList>
            <person name="Spang A."/>
            <person name="Saw J.H."/>
            <person name="Jorgensen S.L."/>
            <person name="Zaremba-Niedzwiedzka K."/>
            <person name="Martijn J."/>
            <person name="Lind A.E."/>
            <person name="van Eijk R."/>
            <person name="Schleper C."/>
            <person name="Guy L."/>
            <person name="Ettema T.J."/>
        </authorList>
    </citation>
    <scope>NUCLEOTIDE SEQUENCE</scope>
</reference>
<feature type="compositionally biased region" description="Acidic residues" evidence="1">
    <location>
        <begin position="74"/>
        <end position="91"/>
    </location>
</feature>
<organism evidence="2">
    <name type="scientific">marine sediment metagenome</name>
    <dbReference type="NCBI Taxonomy" id="412755"/>
    <lineage>
        <taxon>unclassified sequences</taxon>
        <taxon>metagenomes</taxon>
        <taxon>ecological metagenomes</taxon>
    </lineage>
</organism>
<proteinExistence type="predicted"/>
<comment type="caution">
    <text evidence="2">The sequence shown here is derived from an EMBL/GenBank/DDBJ whole genome shotgun (WGS) entry which is preliminary data.</text>
</comment>
<name>A0A0F9F7M0_9ZZZZ</name>
<dbReference type="EMBL" id="LAZR01033795">
    <property type="protein sequence ID" value="KKL47092.1"/>
    <property type="molecule type" value="Genomic_DNA"/>
</dbReference>
<evidence type="ECO:0000313" key="2">
    <source>
        <dbReference type="EMBL" id="KKL47092.1"/>
    </source>
</evidence>
<protein>
    <submittedName>
        <fullName evidence="2">Uncharacterized protein</fullName>
    </submittedName>
</protein>
<feature type="compositionally biased region" description="Basic and acidic residues" evidence="1">
    <location>
        <begin position="54"/>
        <end position="73"/>
    </location>
</feature>
<gene>
    <name evidence="2" type="ORF">LCGC14_2339020</name>
</gene>
<feature type="non-terminal residue" evidence="2">
    <location>
        <position position="179"/>
    </location>
</feature>
<evidence type="ECO:0000256" key="1">
    <source>
        <dbReference type="SAM" id="MobiDB-lite"/>
    </source>
</evidence>
<feature type="region of interest" description="Disordered" evidence="1">
    <location>
        <begin position="30"/>
        <end position="102"/>
    </location>
</feature>
<accession>A0A0F9F7M0</accession>
<dbReference type="AlphaFoldDB" id="A0A0F9F7M0"/>